<dbReference type="SMART" id="SM00512">
    <property type="entry name" value="Skp1"/>
    <property type="match status" value="2"/>
</dbReference>
<dbReference type="PANTHER" id="PTHR11165">
    <property type="entry name" value="SKP1"/>
    <property type="match status" value="1"/>
</dbReference>
<comment type="similarity">
    <text evidence="2">Belongs to the SKP1 family.</text>
</comment>
<dbReference type="SUPFAM" id="SSF54695">
    <property type="entry name" value="POZ domain"/>
    <property type="match status" value="2"/>
</dbReference>
<dbReference type="GO" id="GO:0006511">
    <property type="term" value="P:ubiquitin-dependent protein catabolic process"/>
    <property type="evidence" value="ECO:0007669"/>
    <property type="project" value="InterPro"/>
</dbReference>
<dbReference type="InterPro" id="IPR001232">
    <property type="entry name" value="SKP1-like"/>
</dbReference>
<keyword evidence="7" id="KW-1185">Reference proteome</keyword>
<dbReference type="AlphaFoldDB" id="A0AAF0V491"/>
<name>A0AAF0V491_SOLVR</name>
<evidence type="ECO:0000256" key="3">
    <source>
        <dbReference type="ARBA" id="ARBA00022786"/>
    </source>
</evidence>
<dbReference type="InterPro" id="IPR011333">
    <property type="entry name" value="SKP1/BTB/POZ_sf"/>
</dbReference>
<reference evidence="6" key="1">
    <citation type="submission" date="2023-08" db="EMBL/GenBank/DDBJ databases">
        <title>A de novo genome assembly of Solanum verrucosum Schlechtendal, a Mexican diploid species geographically isolated from the other diploid A-genome species in potato relatives.</title>
        <authorList>
            <person name="Hosaka K."/>
        </authorList>
    </citation>
    <scope>NUCLEOTIDE SEQUENCE</scope>
    <source>
        <tissue evidence="6">Young leaves</tissue>
    </source>
</reference>
<dbReference type="Pfam" id="PF01466">
    <property type="entry name" value="Skp1"/>
    <property type="match status" value="1"/>
</dbReference>
<protein>
    <recommendedName>
        <fullName evidence="8">SKP1 component POZ domain-containing protein</fullName>
    </recommendedName>
</protein>
<evidence type="ECO:0000313" key="6">
    <source>
        <dbReference type="EMBL" id="WMV58012.1"/>
    </source>
</evidence>
<organism evidence="6 7">
    <name type="scientific">Solanum verrucosum</name>
    <dbReference type="NCBI Taxonomy" id="315347"/>
    <lineage>
        <taxon>Eukaryota</taxon>
        <taxon>Viridiplantae</taxon>
        <taxon>Streptophyta</taxon>
        <taxon>Embryophyta</taxon>
        <taxon>Tracheophyta</taxon>
        <taxon>Spermatophyta</taxon>
        <taxon>Magnoliopsida</taxon>
        <taxon>eudicotyledons</taxon>
        <taxon>Gunneridae</taxon>
        <taxon>Pentapetalae</taxon>
        <taxon>asterids</taxon>
        <taxon>lamiids</taxon>
        <taxon>Solanales</taxon>
        <taxon>Solanaceae</taxon>
        <taxon>Solanoideae</taxon>
        <taxon>Solaneae</taxon>
        <taxon>Solanum</taxon>
    </lineage>
</organism>
<gene>
    <name evidence="6" type="ORF">MTR67_051397</name>
</gene>
<evidence type="ECO:0000256" key="2">
    <source>
        <dbReference type="ARBA" id="ARBA00009993"/>
    </source>
</evidence>
<comment type="pathway">
    <text evidence="1">Protein modification; protein ubiquitination.</text>
</comment>
<dbReference type="InterPro" id="IPR016073">
    <property type="entry name" value="Skp1_comp_POZ"/>
</dbReference>
<dbReference type="InterPro" id="IPR016072">
    <property type="entry name" value="Skp1_comp_dimer"/>
</dbReference>
<dbReference type="GO" id="GO:0009867">
    <property type="term" value="P:jasmonic acid mediated signaling pathway"/>
    <property type="evidence" value="ECO:0007669"/>
    <property type="project" value="UniProtKB-ARBA"/>
</dbReference>
<evidence type="ECO:0000259" key="4">
    <source>
        <dbReference type="Pfam" id="PF01466"/>
    </source>
</evidence>
<dbReference type="EMBL" id="CP133623">
    <property type="protein sequence ID" value="WMV58012.1"/>
    <property type="molecule type" value="Genomic_DNA"/>
</dbReference>
<feature type="domain" description="SKP1 component POZ" evidence="5">
    <location>
        <begin position="103"/>
        <end position="161"/>
    </location>
</feature>
<feature type="domain" description="SKP1 component dimerisation" evidence="4">
    <location>
        <begin position="69"/>
        <end position="91"/>
    </location>
</feature>
<dbReference type="Proteomes" id="UP001234989">
    <property type="component" value="Chromosome 12"/>
</dbReference>
<feature type="domain" description="SKP1 component POZ" evidence="5">
    <location>
        <begin position="1"/>
        <end position="32"/>
    </location>
</feature>
<sequence>MVEDDCVSNAISLPNVHSKTMTKVIEYWKKHLEDGVSKYMLMDFDKAFVNVHHSILHAFILAANFLNDKEILDMICQEVADMIKGKTPEEIQLSIFFVVSSEKLITFKTTNGEEFTLNDVVVVRLEVIENMVQDLNFNYNVIPLSNVNGKTMTKVVQYWKKFLEEGVTEDQLKRFDQYFLKMSQSELVGVLLAARFFMISS</sequence>
<evidence type="ECO:0000259" key="5">
    <source>
        <dbReference type="Pfam" id="PF03931"/>
    </source>
</evidence>
<evidence type="ECO:0008006" key="8">
    <source>
        <dbReference type="Google" id="ProtNLM"/>
    </source>
</evidence>
<evidence type="ECO:0000256" key="1">
    <source>
        <dbReference type="ARBA" id="ARBA00004906"/>
    </source>
</evidence>
<dbReference type="SUPFAM" id="SSF81382">
    <property type="entry name" value="Skp1 dimerisation domain-like"/>
    <property type="match status" value="1"/>
</dbReference>
<proteinExistence type="inferred from homology"/>
<keyword evidence="3" id="KW-0833">Ubl conjugation pathway</keyword>
<dbReference type="Pfam" id="PF03931">
    <property type="entry name" value="Skp1_POZ"/>
    <property type="match status" value="2"/>
</dbReference>
<accession>A0AAF0V491</accession>
<dbReference type="Gene3D" id="3.30.710.10">
    <property type="entry name" value="Potassium Channel Kv1.1, Chain A"/>
    <property type="match status" value="2"/>
</dbReference>
<dbReference type="InterPro" id="IPR036296">
    <property type="entry name" value="SKP1-like_dim_sf"/>
</dbReference>
<evidence type="ECO:0000313" key="7">
    <source>
        <dbReference type="Proteomes" id="UP001234989"/>
    </source>
</evidence>
<dbReference type="InterPro" id="IPR016897">
    <property type="entry name" value="SKP1"/>
</dbReference>